<accession>G0J1Y2</accession>
<evidence type="ECO:0000313" key="1">
    <source>
        <dbReference type="EMBL" id="AEL23988.1"/>
    </source>
</evidence>
<evidence type="ECO:0000313" key="2">
    <source>
        <dbReference type="Proteomes" id="UP000001635"/>
    </source>
</evidence>
<protein>
    <submittedName>
        <fullName evidence="1">Uncharacterized protein</fullName>
    </submittedName>
</protein>
<reference evidence="2" key="1">
    <citation type="submission" date="2011-07" db="EMBL/GenBank/DDBJ databases">
        <title>The complete genome of Cyclobacterium marinum DSM 745.</title>
        <authorList>
            <person name="Lucas S."/>
            <person name="Han J."/>
            <person name="Lapidus A."/>
            <person name="Bruce D."/>
            <person name="Goodwin L."/>
            <person name="Pitluck S."/>
            <person name="Peters L."/>
            <person name="Kyrpides N."/>
            <person name="Mavromatis K."/>
            <person name="Ivanova N."/>
            <person name="Ovchinnikova G."/>
            <person name="Chertkov O."/>
            <person name="Detter J.C."/>
            <person name="Tapia R."/>
            <person name="Han C."/>
            <person name="Land M."/>
            <person name="Hauser L."/>
            <person name="Markowitz V."/>
            <person name="Cheng J.-F."/>
            <person name="Hugenholtz P."/>
            <person name="Woyke T."/>
            <person name="Wu D."/>
            <person name="Tindall B."/>
            <person name="Schuetze A."/>
            <person name="Brambilla E."/>
            <person name="Klenk H.-P."/>
            <person name="Eisen J.A."/>
        </authorList>
    </citation>
    <scope>NUCLEOTIDE SEQUENCE [LARGE SCALE GENOMIC DNA]</scope>
    <source>
        <strain evidence="2">ATCC 25205 / DSM 745 / LMG 13164 / NCIMB 1802</strain>
    </source>
</reference>
<name>G0J1Y2_CYCMS</name>
<proteinExistence type="predicted"/>
<dbReference type="HOGENOM" id="CLU_3006654_0_0_10"/>
<dbReference type="RefSeq" id="WP_014018287.1">
    <property type="nucleotide sequence ID" value="NC_015914.1"/>
</dbReference>
<dbReference type="Proteomes" id="UP000001635">
    <property type="component" value="Chromosome"/>
</dbReference>
<dbReference type="AlphaFoldDB" id="G0J1Y2"/>
<organism evidence="1 2">
    <name type="scientific">Cyclobacterium marinum (strain ATCC 25205 / DSM 745 / LMG 13164 / NCIMB 1802)</name>
    <name type="common">Flectobacillus marinus</name>
    <dbReference type="NCBI Taxonomy" id="880070"/>
    <lineage>
        <taxon>Bacteria</taxon>
        <taxon>Pseudomonadati</taxon>
        <taxon>Bacteroidota</taxon>
        <taxon>Cytophagia</taxon>
        <taxon>Cytophagales</taxon>
        <taxon>Cyclobacteriaceae</taxon>
        <taxon>Cyclobacterium</taxon>
    </lineage>
</organism>
<gene>
    <name evidence="1" type="ordered locus">Cycma_0205</name>
</gene>
<keyword evidence="2" id="KW-1185">Reference proteome</keyword>
<dbReference type="EMBL" id="CP002955">
    <property type="protein sequence ID" value="AEL23988.1"/>
    <property type="molecule type" value="Genomic_DNA"/>
</dbReference>
<sequence>MENQSKILSPEDIEVINAKFGIELLYNNATHYRAAQTIWNLWKASDNKTPDKETEE</sequence>
<dbReference type="KEGG" id="cmr:Cycma_0205"/>